<dbReference type="EMBL" id="AP021876">
    <property type="protein sequence ID" value="BBO85987.1"/>
    <property type="molecule type" value="Genomic_DNA"/>
</dbReference>
<reference evidence="4 5" key="1">
    <citation type="submission" date="2019-11" db="EMBL/GenBank/DDBJ databases">
        <title>Comparative genomics of hydrocarbon-degrading Desulfosarcina strains.</title>
        <authorList>
            <person name="Watanabe M."/>
            <person name="Kojima H."/>
            <person name="Fukui M."/>
        </authorList>
    </citation>
    <scope>NUCLEOTIDE SEQUENCE [LARGE SCALE GENOMIC DNA]</scope>
    <source>
        <strain evidence="4 5">28bB2T</strain>
    </source>
</reference>
<dbReference type="RefSeq" id="WP_155313620.1">
    <property type="nucleotide sequence ID" value="NZ_AP021876.1"/>
</dbReference>
<organism evidence="4 5">
    <name type="scientific">Desulfosarcina ovata subsp. sediminis</name>
    <dbReference type="NCBI Taxonomy" id="885957"/>
    <lineage>
        <taxon>Bacteria</taxon>
        <taxon>Pseudomonadati</taxon>
        <taxon>Thermodesulfobacteriota</taxon>
        <taxon>Desulfobacteria</taxon>
        <taxon>Desulfobacterales</taxon>
        <taxon>Desulfosarcinaceae</taxon>
        <taxon>Desulfosarcina</taxon>
    </lineage>
</organism>
<protein>
    <submittedName>
        <fullName evidence="4">Short-chain-enoyl-CoA hydratase</fullName>
    </submittedName>
</protein>
<evidence type="ECO:0000256" key="2">
    <source>
        <dbReference type="ARBA" id="ARBA00023239"/>
    </source>
</evidence>
<evidence type="ECO:0000256" key="1">
    <source>
        <dbReference type="ARBA" id="ARBA00005254"/>
    </source>
</evidence>
<dbReference type="GO" id="GO:0006635">
    <property type="term" value="P:fatty acid beta-oxidation"/>
    <property type="evidence" value="ECO:0007669"/>
    <property type="project" value="TreeGrafter"/>
</dbReference>
<evidence type="ECO:0000256" key="3">
    <source>
        <dbReference type="RuleBase" id="RU003707"/>
    </source>
</evidence>
<dbReference type="FunFam" id="1.10.12.10:FF:000001">
    <property type="entry name" value="Probable enoyl-CoA hydratase, mitochondrial"/>
    <property type="match status" value="1"/>
</dbReference>
<proteinExistence type="inferred from homology"/>
<dbReference type="InterPro" id="IPR018376">
    <property type="entry name" value="Enoyl-CoA_hyd/isom_CS"/>
</dbReference>
<dbReference type="InterPro" id="IPR014748">
    <property type="entry name" value="Enoyl-CoA_hydra_C"/>
</dbReference>
<evidence type="ECO:0000313" key="4">
    <source>
        <dbReference type="EMBL" id="BBO85987.1"/>
    </source>
</evidence>
<gene>
    <name evidence="4" type="primary">crt_4</name>
    <name evidence="4" type="ORF">DSCO28_65530</name>
</gene>
<dbReference type="AlphaFoldDB" id="A0A5K8A0D6"/>
<keyword evidence="2" id="KW-0456">Lyase</keyword>
<dbReference type="Gene3D" id="3.90.226.10">
    <property type="entry name" value="2-enoyl-CoA Hydratase, Chain A, domain 1"/>
    <property type="match status" value="1"/>
</dbReference>
<dbReference type="GO" id="GO:0016836">
    <property type="term" value="F:hydro-lyase activity"/>
    <property type="evidence" value="ECO:0007669"/>
    <property type="project" value="UniProtKB-ARBA"/>
</dbReference>
<dbReference type="CDD" id="cd06558">
    <property type="entry name" value="crotonase-like"/>
    <property type="match status" value="1"/>
</dbReference>
<comment type="similarity">
    <text evidence="1 3">Belongs to the enoyl-CoA hydratase/isomerase family.</text>
</comment>
<dbReference type="PROSITE" id="PS00166">
    <property type="entry name" value="ENOYL_COA_HYDRATASE"/>
    <property type="match status" value="1"/>
</dbReference>
<dbReference type="Pfam" id="PF00378">
    <property type="entry name" value="ECH_1"/>
    <property type="match status" value="1"/>
</dbReference>
<sequence length="256" mass="27096">MDAVLNKKGPIATITINREASYNALNQHVLGQLKAVFKELESDSDVMCAIITGAGQKAFVAGADIHEIKNAGPGRVAVIREGLNVFSKISHSSKVIIAAVNGYALGGGCELAMACDIRLASEKAKFALPEASLGLMPGYGGTQRLPRLVGVGKAKYMMFSGQMIDAAQALAFGLVEKVCKAETLMQEAEALARSLSKKGPLALKAIKQAINSGMDMPLAAAIEYEFEQYGKIAVSQDAEEGMNAFIEKREPVFKGA</sequence>
<dbReference type="FunFam" id="3.90.226.10:FF:000009">
    <property type="entry name" value="Carnitinyl-CoA dehydratase"/>
    <property type="match status" value="1"/>
</dbReference>
<dbReference type="Proteomes" id="UP000425960">
    <property type="component" value="Chromosome"/>
</dbReference>
<accession>A0A5K8A0D6</accession>
<evidence type="ECO:0000313" key="5">
    <source>
        <dbReference type="Proteomes" id="UP000425960"/>
    </source>
</evidence>
<dbReference type="KEGG" id="dov:DSCO28_65530"/>
<dbReference type="SUPFAM" id="SSF52096">
    <property type="entry name" value="ClpP/crotonase"/>
    <property type="match status" value="1"/>
</dbReference>
<dbReference type="PANTHER" id="PTHR11941">
    <property type="entry name" value="ENOYL-COA HYDRATASE-RELATED"/>
    <property type="match status" value="1"/>
</dbReference>
<dbReference type="Gene3D" id="1.10.12.10">
    <property type="entry name" value="Lyase 2-enoyl-coa Hydratase, Chain A, domain 2"/>
    <property type="match status" value="1"/>
</dbReference>
<dbReference type="InterPro" id="IPR001753">
    <property type="entry name" value="Enoyl-CoA_hydra/iso"/>
</dbReference>
<dbReference type="PANTHER" id="PTHR11941:SF54">
    <property type="entry name" value="ENOYL-COA HYDRATASE, MITOCHONDRIAL"/>
    <property type="match status" value="1"/>
</dbReference>
<name>A0A5K8A0D6_9BACT</name>
<dbReference type="InterPro" id="IPR029045">
    <property type="entry name" value="ClpP/crotonase-like_dom_sf"/>
</dbReference>